<dbReference type="PANTHER" id="PTHR13903:SF8">
    <property type="entry name" value="PIRIN"/>
    <property type="match status" value="1"/>
</dbReference>
<dbReference type="CDD" id="cd02247">
    <property type="entry name" value="cupin_pirin_C"/>
    <property type="match status" value="1"/>
</dbReference>
<evidence type="ECO:0000313" key="6">
    <source>
        <dbReference type="EMBL" id="SHH67834.1"/>
    </source>
</evidence>
<dbReference type="InterPro" id="IPR012093">
    <property type="entry name" value="Pirin"/>
</dbReference>
<evidence type="ECO:0000259" key="5">
    <source>
        <dbReference type="Pfam" id="PF05726"/>
    </source>
</evidence>
<evidence type="ECO:0000256" key="1">
    <source>
        <dbReference type="ARBA" id="ARBA00008416"/>
    </source>
</evidence>
<protein>
    <recommendedName>
        <fullName evidence="8">Pirin</fullName>
    </recommendedName>
</protein>
<proteinExistence type="inferred from homology"/>
<dbReference type="InterPro" id="IPR014710">
    <property type="entry name" value="RmlC-like_jellyroll"/>
</dbReference>
<reference evidence="6 7" key="1">
    <citation type="submission" date="2016-11" db="EMBL/GenBank/DDBJ databases">
        <authorList>
            <person name="Jaros S."/>
            <person name="Januszkiewicz K."/>
            <person name="Wedrychowicz H."/>
        </authorList>
    </citation>
    <scope>NUCLEOTIDE SEQUENCE [LARGE SCALE GENOMIC DNA]</scope>
    <source>
        <strain evidence="6 7">DSM 21120</strain>
    </source>
</reference>
<sequence>MKNKIISKEPIGLRLPVKSPYIITAHHYDLYPKGNNKMEPTYYIDGRDIGQDFDESEPWRMYHGKKIPGFPVHPHRGFETITIVEEGFVDHTDSDGSTGRYGNGDVQWMTAGSGMQHCEMFPLINENSENHLNLFQIWLNLPKKSKMVTPYYKMLWAEDIPIVEEIDENNKKTKIKLIAGNYKDIKAPNPAPDSWAADEENNVTIWLIELEPNAKFSLRPTTSTASRMIYYYSGDTISIEGTELSKNYAAELVSDEEILITNGSEKSNILLLEGEPINEPIAAYGPFVMNTEQEIYVAFNDYEKTQFGGWPWSAGDPVNPKDSGRFSKLKDGSTEYPPKN</sequence>
<dbReference type="PANTHER" id="PTHR13903">
    <property type="entry name" value="PIRIN-RELATED"/>
    <property type="match status" value="1"/>
</dbReference>
<dbReference type="OrthoDB" id="321327at2"/>
<dbReference type="InterPro" id="IPR008778">
    <property type="entry name" value="Pirin_C_dom"/>
</dbReference>
<evidence type="ECO:0000256" key="3">
    <source>
        <dbReference type="SAM" id="MobiDB-lite"/>
    </source>
</evidence>
<dbReference type="Pfam" id="PF02678">
    <property type="entry name" value="Pirin"/>
    <property type="match status" value="1"/>
</dbReference>
<evidence type="ECO:0008006" key="8">
    <source>
        <dbReference type="Google" id="ProtNLM"/>
    </source>
</evidence>
<evidence type="ECO:0000259" key="4">
    <source>
        <dbReference type="Pfam" id="PF02678"/>
    </source>
</evidence>
<comment type="similarity">
    <text evidence="1 2">Belongs to the pirin family.</text>
</comment>
<dbReference type="RefSeq" id="WP_073185717.1">
    <property type="nucleotide sequence ID" value="NZ_FQXI01000023.1"/>
</dbReference>
<evidence type="ECO:0000256" key="2">
    <source>
        <dbReference type="RuleBase" id="RU003457"/>
    </source>
</evidence>
<feature type="domain" description="Pirin C-terminal" evidence="5">
    <location>
        <begin position="207"/>
        <end position="308"/>
    </location>
</feature>
<name>A0A1M5UY64_9FIRM</name>
<dbReference type="AlphaFoldDB" id="A0A1M5UY64"/>
<dbReference type="InterPro" id="IPR003829">
    <property type="entry name" value="Pirin_N_dom"/>
</dbReference>
<organism evidence="6 7">
    <name type="scientific">Anaerosphaera aminiphila DSM 21120</name>
    <dbReference type="NCBI Taxonomy" id="1120995"/>
    <lineage>
        <taxon>Bacteria</taxon>
        <taxon>Bacillati</taxon>
        <taxon>Bacillota</taxon>
        <taxon>Tissierellia</taxon>
        <taxon>Tissierellales</taxon>
        <taxon>Peptoniphilaceae</taxon>
        <taxon>Anaerosphaera</taxon>
    </lineage>
</organism>
<dbReference type="Proteomes" id="UP000184032">
    <property type="component" value="Unassembled WGS sequence"/>
</dbReference>
<evidence type="ECO:0000313" key="7">
    <source>
        <dbReference type="Proteomes" id="UP000184032"/>
    </source>
</evidence>
<feature type="domain" description="Pirin N-terminal" evidence="4">
    <location>
        <begin position="54"/>
        <end position="139"/>
    </location>
</feature>
<dbReference type="Pfam" id="PF05726">
    <property type="entry name" value="Pirin_C"/>
    <property type="match status" value="1"/>
</dbReference>
<dbReference type="InterPro" id="IPR011051">
    <property type="entry name" value="RmlC_Cupin_sf"/>
</dbReference>
<dbReference type="EMBL" id="FQXI01000023">
    <property type="protein sequence ID" value="SHH67834.1"/>
    <property type="molecule type" value="Genomic_DNA"/>
</dbReference>
<dbReference type="CDD" id="cd02909">
    <property type="entry name" value="cupin_pirin_N"/>
    <property type="match status" value="1"/>
</dbReference>
<feature type="region of interest" description="Disordered" evidence="3">
    <location>
        <begin position="313"/>
        <end position="340"/>
    </location>
</feature>
<feature type="compositionally biased region" description="Basic and acidic residues" evidence="3">
    <location>
        <begin position="322"/>
        <end position="333"/>
    </location>
</feature>
<gene>
    <name evidence="6" type="ORF">SAMN02745245_01914</name>
</gene>
<keyword evidence="7" id="KW-1185">Reference proteome</keyword>
<accession>A0A1M5UY64</accession>
<dbReference type="SUPFAM" id="SSF51182">
    <property type="entry name" value="RmlC-like cupins"/>
    <property type="match status" value="1"/>
</dbReference>
<dbReference type="Gene3D" id="2.60.120.10">
    <property type="entry name" value="Jelly Rolls"/>
    <property type="match status" value="2"/>
</dbReference>